<organism evidence="3 4">
    <name type="scientific">Desulfomicrobium baculatum (strain DSM 4028 / VKM B-1378 / X)</name>
    <name type="common">Desulfovibrio baculatus</name>
    <dbReference type="NCBI Taxonomy" id="525897"/>
    <lineage>
        <taxon>Bacteria</taxon>
        <taxon>Pseudomonadati</taxon>
        <taxon>Thermodesulfobacteriota</taxon>
        <taxon>Desulfovibrionia</taxon>
        <taxon>Desulfovibrionales</taxon>
        <taxon>Desulfomicrobiaceae</taxon>
        <taxon>Desulfomicrobium</taxon>
    </lineage>
</organism>
<evidence type="ECO:0000313" key="3">
    <source>
        <dbReference type="EMBL" id="ACU90667.1"/>
    </source>
</evidence>
<keyword evidence="4" id="KW-1185">Reference proteome</keyword>
<evidence type="ECO:0000256" key="1">
    <source>
        <dbReference type="SAM" id="Phobius"/>
    </source>
</evidence>
<dbReference type="KEGG" id="dba:Dbac_2590"/>
<gene>
    <name evidence="3" type="ordered locus">Dbac_2590</name>
</gene>
<dbReference type="HOGENOM" id="CLU_1281468_0_0_7"/>
<reference evidence="3 4" key="1">
    <citation type="journal article" date="2009" name="Stand. Genomic Sci.">
        <title>Complete genome sequence of Desulfomicrobium baculatum type strain (X).</title>
        <authorList>
            <person name="Copeland A."/>
            <person name="Spring S."/>
            <person name="Goker M."/>
            <person name="Schneider S."/>
            <person name="Lapidus A."/>
            <person name="Del Rio T.G."/>
            <person name="Tice H."/>
            <person name="Cheng J.F."/>
            <person name="Chen F."/>
            <person name="Nolan M."/>
            <person name="Bruce D."/>
            <person name="Goodwin L."/>
            <person name="Pitluck S."/>
            <person name="Ivanova N."/>
            <person name="Mavrommatis K."/>
            <person name="Ovchinnikova G."/>
            <person name="Pati A."/>
            <person name="Chen A."/>
            <person name="Palaniappan K."/>
            <person name="Land M."/>
            <person name="Hauser L."/>
            <person name="Chang Y.J."/>
            <person name="Jeffries C.C."/>
            <person name="Meincke L."/>
            <person name="Sims D."/>
            <person name="Brettin T."/>
            <person name="Detter J.C."/>
            <person name="Han C."/>
            <person name="Chain P."/>
            <person name="Bristow J."/>
            <person name="Eisen J.A."/>
            <person name="Markowitz V."/>
            <person name="Hugenholtz P."/>
            <person name="Kyrpides N.C."/>
            <person name="Klenk H.P."/>
            <person name="Lucas S."/>
        </authorList>
    </citation>
    <scope>NUCLEOTIDE SEQUENCE [LARGE SCALE GENOMIC DNA]</scope>
    <source>
        <strain evidence="4">DSM 4028 / VKM B-1378 / X</strain>
    </source>
</reference>
<dbReference type="EMBL" id="CP001629">
    <property type="protein sequence ID" value="ACU90667.1"/>
    <property type="molecule type" value="Genomic_DNA"/>
</dbReference>
<feature type="signal peptide" evidence="2">
    <location>
        <begin position="1"/>
        <end position="23"/>
    </location>
</feature>
<protein>
    <recommendedName>
        <fullName evidence="5">PEP-CTERM protein-sorting domain-containing protein</fullName>
    </recommendedName>
</protein>
<keyword evidence="2" id="KW-0732">Signal</keyword>
<evidence type="ECO:0000313" key="4">
    <source>
        <dbReference type="Proteomes" id="UP000002216"/>
    </source>
</evidence>
<dbReference type="eggNOG" id="ENOG5031AW4">
    <property type="taxonomic scope" value="Bacteria"/>
</dbReference>
<feature type="transmembrane region" description="Helical" evidence="1">
    <location>
        <begin position="190"/>
        <end position="209"/>
    </location>
</feature>
<dbReference type="AlphaFoldDB" id="C7LSB9"/>
<name>C7LSB9_DESBD</name>
<sequence length="215" mass="24435">MQIKMKGLVLAMVLLLCAGNVWASLVNINYGNVYNYTLQNWKSISTTQFSINFGDFSSYGFCIDPSTEISKNNYSYTLTDLNENYFSAAYLMHTFAKDQNEINTRRETVGLQAAIWTSVENNNNYKPLFNYLGQKNYYNYYINDIPSSFSEELQNILKNEYKILIPYLTSIDGSEIFKQALIVKYPSSSVPLPGAAILLGSGLLGLVGLRRRQIR</sequence>
<keyword evidence="1" id="KW-0472">Membrane</keyword>
<keyword evidence="1" id="KW-0812">Transmembrane</keyword>
<proteinExistence type="predicted"/>
<dbReference type="RefSeq" id="WP_015774756.1">
    <property type="nucleotide sequence ID" value="NC_013173.1"/>
</dbReference>
<evidence type="ECO:0000256" key="2">
    <source>
        <dbReference type="SAM" id="SignalP"/>
    </source>
</evidence>
<keyword evidence="1" id="KW-1133">Transmembrane helix</keyword>
<dbReference type="Proteomes" id="UP000002216">
    <property type="component" value="Chromosome"/>
</dbReference>
<accession>C7LSB9</accession>
<feature type="chain" id="PRO_5005668872" description="PEP-CTERM protein-sorting domain-containing protein" evidence="2">
    <location>
        <begin position="24"/>
        <end position="215"/>
    </location>
</feature>
<evidence type="ECO:0008006" key="5">
    <source>
        <dbReference type="Google" id="ProtNLM"/>
    </source>
</evidence>